<protein>
    <submittedName>
        <fullName evidence="1">Uncharacterized protein</fullName>
    </submittedName>
</protein>
<dbReference type="EMBL" id="JBHLTC010000003">
    <property type="protein sequence ID" value="MFC0623209.1"/>
    <property type="molecule type" value="Genomic_DNA"/>
</dbReference>
<sequence length="210" mass="21420">MVAGNRYSLCEDSEETATMNEFGKRMTAAFTMLAAAVLLGNGLPAGAAASETGETAVAGAGGVQVKTVQASVAEAASQRGVTRLSTAKAAKMPAKIQGFPTPNARSYYITASCNQWASQIRQGATAWNNLTEGGGTPVSCVPDYITDCGSGTVIGCNYGAGRRITLAAARVGDVALLAAHEFGHDWFGHSGTGCADWSSAAAIMRTSICG</sequence>
<keyword evidence="2" id="KW-1185">Reference proteome</keyword>
<name>A0ABV6QEZ8_9ACTN</name>
<dbReference type="Proteomes" id="UP001589890">
    <property type="component" value="Unassembled WGS sequence"/>
</dbReference>
<comment type="caution">
    <text evidence="1">The sequence shown here is derived from an EMBL/GenBank/DDBJ whole genome shotgun (WGS) entry which is preliminary data.</text>
</comment>
<gene>
    <name evidence="1" type="ORF">ACFFGN_03995</name>
</gene>
<evidence type="ECO:0000313" key="1">
    <source>
        <dbReference type="EMBL" id="MFC0623209.1"/>
    </source>
</evidence>
<reference evidence="1 2" key="1">
    <citation type="submission" date="2024-09" db="EMBL/GenBank/DDBJ databases">
        <authorList>
            <person name="Sun Q."/>
            <person name="Mori K."/>
        </authorList>
    </citation>
    <scope>NUCLEOTIDE SEQUENCE [LARGE SCALE GENOMIC DNA]</scope>
    <source>
        <strain evidence="1 2">CGMCC 1.15906</strain>
    </source>
</reference>
<organism evidence="1 2">
    <name type="scientific">Kribbella deserti</name>
    <dbReference type="NCBI Taxonomy" id="1926257"/>
    <lineage>
        <taxon>Bacteria</taxon>
        <taxon>Bacillati</taxon>
        <taxon>Actinomycetota</taxon>
        <taxon>Actinomycetes</taxon>
        <taxon>Propionibacteriales</taxon>
        <taxon>Kribbellaceae</taxon>
        <taxon>Kribbella</taxon>
    </lineage>
</organism>
<proteinExistence type="predicted"/>
<dbReference type="RefSeq" id="WP_380043905.1">
    <property type="nucleotide sequence ID" value="NZ_JBHLTC010000003.1"/>
</dbReference>
<evidence type="ECO:0000313" key="2">
    <source>
        <dbReference type="Proteomes" id="UP001589890"/>
    </source>
</evidence>
<accession>A0ABV6QEZ8</accession>